<dbReference type="STRING" id="1095778.SAMN04489842_0058"/>
<organism evidence="2 3">
    <name type="scientific">Natronobacterium texcoconense</name>
    <dbReference type="NCBI Taxonomy" id="1095778"/>
    <lineage>
        <taxon>Archaea</taxon>
        <taxon>Methanobacteriati</taxon>
        <taxon>Methanobacteriota</taxon>
        <taxon>Stenosarchaea group</taxon>
        <taxon>Halobacteria</taxon>
        <taxon>Halobacteriales</taxon>
        <taxon>Natrialbaceae</taxon>
        <taxon>Natronobacterium</taxon>
    </lineage>
</organism>
<dbReference type="RefSeq" id="WP_090375670.1">
    <property type="nucleotide sequence ID" value="NZ_FNLC01000001.1"/>
</dbReference>
<dbReference type="Pfam" id="PF01370">
    <property type="entry name" value="Epimerase"/>
    <property type="match status" value="1"/>
</dbReference>
<dbReference type="PANTHER" id="PTHR43245">
    <property type="entry name" value="BIFUNCTIONAL POLYMYXIN RESISTANCE PROTEIN ARNA"/>
    <property type="match status" value="1"/>
</dbReference>
<keyword evidence="3" id="KW-1185">Reference proteome</keyword>
<dbReference type="InterPro" id="IPR001509">
    <property type="entry name" value="Epimerase_deHydtase"/>
</dbReference>
<dbReference type="EMBL" id="FNLC01000001">
    <property type="protein sequence ID" value="SDQ20236.1"/>
    <property type="molecule type" value="Genomic_DNA"/>
</dbReference>
<accession>A0A1H0YZI1</accession>
<evidence type="ECO:0000259" key="1">
    <source>
        <dbReference type="Pfam" id="PF01370"/>
    </source>
</evidence>
<protein>
    <submittedName>
        <fullName evidence="2">UDP-glucose 4-epimerase</fullName>
    </submittedName>
</protein>
<proteinExistence type="predicted"/>
<dbReference type="InterPro" id="IPR036291">
    <property type="entry name" value="NAD(P)-bd_dom_sf"/>
</dbReference>
<evidence type="ECO:0000313" key="3">
    <source>
        <dbReference type="Proteomes" id="UP000198848"/>
    </source>
</evidence>
<dbReference type="Gene3D" id="3.40.50.720">
    <property type="entry name" value="NAD(P)-binding Rossmann-like Domain"/>
    <property type="match status" value="1"/>
</dbReference>
<dbReference type="OrthoDB" id="4907at2157"/>
<dbReference type="InterPro" id="IPR050177">
    <property type="entry name" value="Lipid_A_modif_metabolic_enz"/>
</dbReference>
<evidence type="ECO:0000313" key="2">
    <source>
        <dbReference type="EMBL" id="SDQ20236.1"/>
    </source>
</evidence>
<name>A0A1H0YZI1_NATTX</name>
<gene>
    <name evidence="2" type="ORF">SAMN04489842_0058</name>
</gene>
<reference evidence="3" key="1">
    <citation type="submission" date="2016-10" db="EMBL/GenBank/DDBJ databases">
        <authorList>
            <person name="Varghese N."/>
            <person name="Submissions S."/>
        </authorList>
    </citation>
    <scope>NUCLEOTIDE SEQUENCE [LARGE SCALE GENOMIC DNA]</scope>
    <source>
        <strain evidence="3">DSM 24767</strain>
    </source>
</reference>
<dbReference type="Proteomes" id="UP000198848">
    <property type="component" value="Unassembled WGS sequence"/>
</dbReference>
<dbReference type="AlphaFoldDB" id="A0A1H0YZI1"/>
<feature type="domain" description="NAD-dependent epimerase/dehydratase" evidence="1">
    <location>
        <begin position="7"/>
        <end position="214"/>
    </location>
</feature>
<dbReference type="CDD" id="cd08946">
    <property type="entry name" value="SDR_e"/>
    <property type="match status" value="1"/>
</dbReference>
<sequence>MSDRVGVLGATGYVGAAVVQELGERGYDVRPAAGSDHEEYPVVDVCDREAVRSFVDSVDYLVNAAGLVGIDACERRPEAAFAINGLGAANVAWACTRADVPLVHLSSVATIGDPDDLPITAATSRNPTTTYGRTKLAGERAIRTLTDGHVPSITFSVTNVYGGGGRSVVDYFLERATAGEDLTVHRPGTQERDLIHVHDVASGIATAVDRLVDADPVARSYVLGRGESYSVLELAELVAHEREAVTGSSVGIELCERPNSGSPVLERFDVDLERVRSELGVEPERNLEEWVEMELERRLEHRSKVQ</sequence>
<dbReference type="SUPFAM" id="SSF51735">
    <property type="entry name" value="NAD(P)-binding Rossmann-fold domains"/>
    <property type="match status" value="1"/>
</dbReference>